<dbReference type="InterPro" id="IPR036388">
    <property type="entry name" value="WH-like_DNA-bd_sf"/>
</dbReference>
<keyword evidence="1" id="KW-0805">Transcription regulation</keyword>
<dbReference type="PANTHER" id="PTHR30154:SF53">
    <property type="entry name" value="HTH-TYPE TRANSCRIPTIONAL REGULATOR LRPC"/>
    <property type="match status" value="1"/>
</dbReference>
<evidence type="ECO:0000256" key="3">
    <source>
        <dbReference type="ARBA" id="ARBA00023163"/>
    </source>
</evidence>
<dbReference type="Pfam" id="PF01037">
    <property type="entry name" value="AsnC_trans_reg"/>
    <property type="match status" value="1"/>
</dbReference>
<dbReference type="InterPro" id="IPR036390">
    <property type="entry name" value="WH_DNA-bd_sf"/>
</dbReference>
<reference evidence="5 6" key="1">
    <citation type="submission" date="2014-07" db="EMBL/GenBank/DDBJ databases">
        <title>Biosystematic studies on Modestobacter strains isolated from extreme hyper-arid desert soil and from historic building.</title>
        <authorList>
            <person name="Bukarasam K."/>
            <person name="Bull A."/>
            <person name="Girard G."/>
            <person name="van Wezel G."/>
            <person name="Goodfellow M."/>
        </authorList>
    </citation>
    <scope>NUCLEOTIDE SEQUENCE [LARGE SCALE GENOMIC DNA]</scope>
    <source>
        <strain evidence="5 6">KNN45-2b</strain>
    </source>
</reference>
<dbReference type="PRINTS" id="PR00033">
    <property type="entry name" value="HTHASNC"/>
</dbReference>
<dbReference type="PANTHER" id="PTHR30154">
    <property type="entry name" value="LEUCINE-RESPONSIVE REGULATORY PROTEIN"/>
    <property type="match status" value="1"/>
</dbReference>
<dbReference type="Pfam" id="PF13412">
    <property type="entry name" value="HTH_24"/>
    <property type="match status" value="1"/>
</dbReference>
<dbReference type="InterPro" id="IPR011008">
    <property type="entry name" value="Dimeric_a/b-barrel"/>
</dbReference>
<dbReference type="STRING" id="1522368.IN07_24345"/>
<evidence type="ECO:0000313" key="6">
    <source>
        <dbReference type="Proteomes" id="UP000029713"/>
    </source>
</evidence>
<dbReference type="AlphaFoldDB" id="A0A098Y3U6"/>
<organism evidence="5 6">
    <name type="scientific">Modestobacter caceresii</name>
    <dbReference type="NCBI Taxonomy" id="1522368"/>
    <lineage>
        <taxon>Bacteria</taxon>
        <taxon>Bacillati</taxon>
        <taxon>Actinomycetota</taxon>
        <taxon>Actinomycetes</taxon>
        <taxon>Geodermatophilales</taxon>
        <taxon>Geodermatophilaceae</taxon>
        <taxon>Modestobacter</taxon>
    </lineage>
</organism>
<dbReference type="SUPFAM" id="SSF54909">
    <property type="entry name" value="Dimeric alpha+beta barrel"/>
    <property type="match status" value="1"/>
</dbReference>
<dbReference type="GO" id="GO:0043200">
    <property type="term" value="P:response to amino acid"/>
    <property type="evidence" value="ECO:0007669"/>
    <property type="project" value="TreeGrafter"/>
</dbReference>
<proteinExistence type="predicted"/>
<dbReference type="EMBL" id="JPMX01000139">
    <property type="protein sequence ID" value="KGH43257.1"/>
    <property type="molecule type" value="Genomic_DNA"/>
</dbReference>
<dbReference type="RefSeq" id="WP_036341527.1">
    <property type="nucleotide sequence ID" value="NZ_JPMX01000139.1"/>
</dbReference>
<gene>
    <name evidence="5" type="ORF">IN07_24345</name>
</gene>
<comment type="caution">
    <text evidence="5">The sequence shown here is derived from an EMBL/GenBank/DDBJ whole genome shotgun (WGS) entry which is preliminary data.</text>
</comment>
<dbReference type="GO" id="GO:0043565">
    <property type="term" value="F:sequence-specific DNA binding"/>
    <property type="evidence" value="ECO:0007669"/>
    <property type="project" value="InterPro"/>
</dbReference>
<dbReference type="Proteomes" id="UP000029713">
    <property type="component" value="Unassembled WGS sequence"/>
</dbReference>
<dbReference type="InterPro" id="IPR000485">
    <property type="entry name" value="AsnC-type_HTH_dom"/>
</dbReference>
<dbReference type="Gene3D" id="3.30.70.920">
    <property type="match status" value="1"/>
</dbReference>
<feature type="domain" description="HTH asnC-type" evidence="4">
    <location>
        <begin position="4"/>
        <end position="66"/>
    </location>
</feature>
<evidence type="ECO:0000256" key="2">
    <source>
        <dbReference type="ARBA" id="ARBA00023125"/>
    </source>
</evidence>
<protein>
    <submittedName>
        <fullName evidence="5">AsnC family transcriptional regulator</fullName>
    </submittedName>
</protein>
<dbReference type="PROSITE" id="PS50956">
    <property type="entry name" value="HTH_ASNC_2"/>
    <property type="match status" value="1"/>
</dbReference>
<accession>A0A098Y3U6</accession>
<keyword evidence="2" id="KW-0238">DNA-binding</keyword>
<dbReference type="CDD" id="cd00090">
    <property type="entry name" value="HTH_ARSR"/>
    <property type="match status" value="1"/>
</dbReference>
<dbReference type="OrthoDB" id="9809462at2"/>
<dbReference type="GO" id="GO:0005829">
    <property type="term" value="C:cytosol"/>
    <property type="evidence" value="ECO:0007669"/>
    <property type="project" value="TreeGrafter"/>
</dbReference>
<dbReference type="SMART" id="SM00344">
    <property type="entry name" value="HTH_ASNC"/>
    <property type="match status" value="1"/>
</dbReference>
<dbReference type="SUPFAM" id="SSF46785">
    <property type="entry name" value="Winged helix' DNA-binding domain"/>
    <property type="match status" value="1"/>
</dbReference>
<keyword evidence="6" id="KW-1185">Reference proteome</keyword>
<evidence type="ECO:0000259" key="4">
    <source>
        <dbReference type="PROSITE" id="PS50956"/>
    </source>
</evidence>
<name>A0A098Y3U6_9ACTN</name>
<dbReference type="Gene3D" id="1.10.10.10">
    <property type="entry name" value="Winged helix-like DNA-binding domain superfamily/Winged helix DNA-binding domain"/>
    <property type="match status" value="1"/>
</dbReference>
<evidence type="ECO:0000313" key="5">
    <source>
        <dbReference type="EMBL" id="KGH43257.1"/>
    </source>
</evidence>
<dbReference type="InterPro" id="IPR019888">
    <property type="entry name" value="Tscrpt_reg_AsnC-like"/>
</dbReference>
<sequence length="143" mass="15783">MTALTELDRRLLAVLREDGRAPVAEIARRLGISRATVTSRMDRLVAQGVIVGFTVRAREDAVAGEVRAVTLIEVEGRSTDAVIRRLRGFTEIDALHSTNGGWDLVAEVRTRDLMEFDRLLGRIRSIDGVVNSETSLLLSSVLR</sequence>
<dbReference type="InterPro" id="IPR019887">
    <property type="entry name" value="Tscrpt_reg_AsnC/Lrp_C"/>
</dbReference>
<keyword evidence="3" id="KW-0804">Transcription</keyword>
<evidence type="ECO:0000256" key="1">
    <source>
        <dbReference type="ARBA" id="ARBA00023015"/>
    </source>
</evidence>
<dbReference type="InterPro" id="IPR011991">
    <property type="entry name" value="ArsR-like_HTH"/>
</dbReference>